<dbReference type="InterPro" id="IPR046521">
    <property type="entry name" value="DUF6698"/>
</dbReference>
<organism evidence="2 3">
    <name type="scientific">Hypholoma sublateritium (strain FD-334 SS-4)</name>
    <dbReference type="NCBI Taxonomy" id="945553"/>
    <lineage>
        <taxon>Eukaryota</taxon>
        <taxon>Fungi</taxon>
        <taxon>Dikarya</taxon>
        <taxon>Basidiomycota</taxon>
        <taxon>Agaricomycotina</taxon>
        <taxon>Agaricomycetes</taxon>
        <taxon>Agaricomycetidae</taxon>
        <taxon>Agaricales</taxon>
        <taxon>Agaricineae</taxon>
        <taxon>Strophariaceae</taxon>
        <taxon>Hypholoma</taxon>
    </lineage>
</organism>
<reference evidence="3" key="1">
    <citation type="submission" date="2014-04" db="EMBL/GenBank/DDBJ databases">
        <title>Evolutionary Origins and Diversification of the Mycorrhizal Mutualists.</title>
        <authorList>
            <consortium name="DOE Joint Genome Institute"/>
            <consortium name="Mycorrhizal Genomics Consortium"/>
            <person name="Kohler A."/>
            <person name="Kuo A."/>
            <person name="Nagy L.G."/>
            <person name="Floudas D."/>
            <person name="Copeland A."/>
            <person name="Barry K.W."/>
            <person name="Cichocki N."/>
            <person name="Veneault-Fourrey C."/>
            <person name="LaButti K."/>
            <person name="Lindquist E.A."/>
            <person name="Lipzen A."/>
            <person name="Lundell T."/>
            <person name="Morin E."/>
            <person name="Murat C."/>
            <person name="Riley R."/>
            <person name="Ohm R."/>
            <person name="Sun H."/>
            <person name="Tunlid A."/>
            <person name="Henrissat B."/>
            <person name="Grigoriev I.V."/>
            <person name="Hibbett D.S."/>
            <person name="Martin F."/>
        </authorList>
    </citation>
    <scope>NUCLEOTIDE SEQUENCE [LARGE SCALE GENOMIC DNA]</scope>
    <source>
        <strain evidence="3">FD-334 SS-4</strain>
    </source>
</reference>
<proteinExistence type="predicted"/>
<evidence type="ECO:0000313" key="2">
    <source>
        <dbReference type="EMBL" id="KJA12957.1"/>
    </source>
</evidence>
<dbReference type="Pfam" id="PF20414">
    <property type="entry name" value="DUF6698"/>
    <property type="match status" value="1"/>
</dbReference>
<feature type="region of interest" description="Disordered" evidence="1">
    <location>
        <begin position="46"/>
        <end position="94"/>
    </location>
</feature>
<dbReference type="OMA" id="RTENMEM"/>
<sequence>MSNILRESQDSAPSSPEGDVESLVVSLTTSPRKLVQALRRLQAEKLSAEAHSHTLRRKLEDVERGAPDTAQPKSKRSRPAHSHDEAESGDDGANADSAERFVIQAGHKFCILCGPWVHSAAQLFQLDMDESYAPGVRTENMEMKSQAQLKEIWELLQSRFEFEDLKQTWVARAFMSGVNAQRSNTATRVRRYCASILGVDEADLMRSECRREKFRHRIGWVTDGRGNGCYSNVDVEILHKNYPGEYSPSSAFLNPILMGLFVAVIRGPNSGKEFMMGILSSPKTETIASIHHLCNITPGAIASIAVFARWALSADDILQPVGSNTGINYFADYEEYEWDKLVFPNTGTSLVGGSQSQESAGIKKAMALLDADESESASED</sequence>
<feature type="region of interest" description="Disordered" evidence="1">
    <location>
        <begin position="1"/>
        <end position="26"/>
    </location>
</feature>
<dbReference type="OrthoDB" id="3266412at2759"/>
<name>A0A0D2KEM2_HYPSF</name>
<accession>A0A0D2KEM2</accession>
<gene>
    <name evidence="2" type="ORF">HYPSUDRAFT_209955</name>
</gene>
<protein>
    <submittedName>
        <fullName evidence="2">Uncharacterized protein</fullName>
    </submittedName>
</protein>
<dbReference type="STRING" id="945553.A0A0D2KEM2"/>
<dbReference type="EMBL" id="KN817824">
    <property type="protein sequence ID" value="KJA12957.1"/>
    <property type="molecule type" value="Genomic_DNA"/>
</dbReference>
<dbReference type="AlphaFoldDB" id="A0A0D2KEM2"/>
<feature type="compositionally biased region" description="Basic and acidic residues" evidence="1">
    <location>
        <begin position="46"/>
        <end position="66"/>
    </location>
</feature>
<feature type="compositionally biased region" description="Polar residues" evidence="1">
    <location>
        <begin position="1"/>
        <end position="14"/>
    </location>
</feature>
<keyword evidence="3" id="KW-1185">Reference proteome</keyword>
<evidence type="ECO:0000313" key="3">
    <source>
        <dbReference type="Proteomes" id="UP000054270"/>
    </source>
</evidence>
<dbReference type="Proteomes" id="UP000054270">
    <property type="component" value="Unassembled WGS sequence"/>
</dbReference>
<evidence type="ECO:0000256" key="1">
    <source>
        <dbReference type="SAM" id="MobiDB-lite"/>
    </source>
</evidence>